<dbReference type="AlphaFoldDB" id="A0A6H5G4G7"/>
<sequence length="292" mass="33943">MFNRRFSLGSRKNHKINSVGRRRRLLRPEYLGEIHHTRSAVLTSLSVNGSEVSPMEDKCLPASDADRIRSPRLLIPGSENWTVEDKICTGAYRSFTFARSLLGDHGGIQRSPSNGQAKVKGGHPHPAALSYAYTQVSVFLRDRNFLLFHIMESIVSQNMIKLCHNFTFQNMEVLCVIYAPLVFDALNQNDDWVDEADEVEDEDWDKCEDEDQNQAVDVNQDEDQDVDKVENHGEVTVRMRMGMTKRLRMRIIVSMSVTIRMRIGKTKRMRLGMRDRMKIRMRIRMWVWLRIK</sequence>
<name>A0A6H5G4G7_9HEMI</name>
<organism evidence="1 2">
    <name type="scientific">Nesidiocoris tenuis</name>
    <dbReference type="NCBI Taxonomy" id="355587"/>
    <lineage>
        <taxon>Eukaryota</taxon>
        <taxon>Metazoa</taxon>
        <taxon>Ecdysozoa</taxon>
        <taxon>Arthropoda</taxon>
        <taxon>Hexapoda</taxon>
        <taxon>Insecta</taxon>
        <taxon>Pterygota</taxon>
        <taxon>Neoptera</taxon>
        <taxon>Paraneoptera</taxon>
        <taxon>Hemiptera</taxon>
        <taxon>Heteroptera</taxon>
        <taxon>Panheteroptera</taxon>
        <taxon>Cimicomorpha</taxon>
        <taxon>Miridae</taxon>
        <taxon>Dicyphina</taxon>
        <taxon>Nesidiocoris</taxon>
    </lineage>
</organism>
<evidence type="ECO:0000313" key="1">
    <source>
        <dbReference type="EMBL" id="CAA9997707.1"/>
    </source>
</evidence>
<gene>
    <name evidence="1" type="ORF">NTEN_LOCUS4001</name>
</gene>
<reference evidence="1 2" key="1">
    <citation type="submission" date="2020-02" db="EMBL/GenBank/DDBJ databases">
        <authorList>
            <person name="Ferguson B K."/>
        </authorList>
    </citation>
    <scope>NUCLEOTIDE SEQUENCE [LARGE SCALE GENOMIC DNA]</scope>
</reference>
<keyword evidence="2" id="KW-1185">Reference proteome</keyword>
<evidence type="ECO:0000313" key="2">
    <source>
        <dbReference type="Proteomes" id="UP000479000"/>
    </source>
</evidence>
<dbReference type="EMBL" id="CADCXU010005912">
    <property type="protein sequence ID" value="CAA9997707.1"/>
    <property type="molecule type" value="Genomic_DNA"/>
</dbReference>
<protein>
    <submittedName>
        <fullName evidence="1">Uncharacterized protein</fullName>
    </submittedName>
</protein>
<accession>A0A6H5G4G7</accession>
<proteinExistence type="predicted"/>
<dbReference type="Proteomes" id="UP000479000">
    <property type="component" value="Unassembled WGS sequence"/>
</dbReference>